<accession>A0A444HDL1</accession>
<dbReference type="AlphaFoldDB" id="A0A444HDL1"/>
<reference evidence="1 2" key="1">
    <citation type="submission" date="2019-01" db="EMBL/GenBank/DDBJ databases">
        <title>Flavobacterium sp. nov.,isolated from freshwater.</title>
        <authorList>
            <person name="Zhang R."/>
            <person name="Du Z.-J."/>
        </authorList>
    </citation>
    <scope>NUCLEOTIDE SEQUENCE [LARGE SCALE GENOMIC DNA]</scope>
    <source>
        <strain evidence="1 2">1E403</strain>
    </source>
</reference>
<evidence type="ECO:0000313" key="2">
    <source>
        <dbReference type="Proteomes" id="UP000287527"/>
    </source>
</evidence>
<name>A0A444HDL1_9FLAO</name>
<comment type="caution">
    <text evidence="1">The sequence shown here is derived from an EMBL/GenBank/DDBJ whole genome shotgun (WGS) entry which is preliminary data.</text>
</comment>
<evidence type="ECO:0000313" key="1">
    <source>
        <dbReference type="EMBL" id="RWX02247.1"/>
    </source>
</evidence>
<sequence length="65" mass="7253">MINFKKLLRLLWLIVFMILASVGVGLGGGVPLPLSARKRDATEVQTELPESDKKATKIAEFKRKE</sequence>
<keyword evidence="2" id="KW-1185">Reference proteome</keyword>
<proteinExistence type="predicted"/>
<dbReference type="Proteomes" id="UP000287527">
    <property type="component" value="Unassembled WGS sequence"/>
</dbReference>
<dbReference type="RefSeq" id="WP_128388524.1">
    <property type="nucleotide sequence ID" value="NZ_SBII01000002.1"/>
</dbReference>
<protein>
    <submittedName>
        <fullName evidence="1">Uncharacterized protein</fullName>
    </submittedName>
</protein>
<organism evidence="1 2">
    <name type="scientific">Flavobacterium cerinum</name>
    <dbReference type="NCBI Taxonomy" id="2502784"/>
    <lineage>
        <taxon>Bacteria</taxon>
        <taxon>Pseudomonadati</taxon>
        <taxon>Bacteroidota</taxon>
        <taxon>Flavobacteriia</taxon>
        <taxon>Flavobacteriales</taxon>
        <taxon>Flavobacteriaceae</taxon>
        <taxon>Flavobacterium</taxon>
    </lineage>
</organism>
<gene>
    <name evidence="1" type="ORF">EPI11_03250</name>
</gene>
<dbReference type="EMBL" id="SBII01000002">
    <property type="protein sequence ID" value="RWX02247.1"/>
    <property type="molecule type" value="Genomic_DNA"/>
</dbReference>